<dbReference type="AlphaFoldDB" id="A0A1C5J899"/>
<dbReference type="InterPro" id="IPR050250">
    <property type="entry name" value="Macrolide_Exporter_MacB"/>
</dbReference>
<protein>
    <submittedName>
        <fullName evidence="9">Putative ABC transport system permease protein</fullName>
    </submittedName>
</protein>
<keyword evidence="10" id="KW-1185">Reference proteome</keyword>
<keyword evidence="4 7" id="KW-1133">Transmembrane helix</keyword>
<reference evidence="9 10" key="1">
    <citation type="submission" date="2016-06" db="EMBL/GenBank/DDBJ databases">
        <authorList>
            <person name="Kjaerup R.B."/>
            <person name="Dalgaard T.S."/>
            <person name="Juul-Madsen H.R."/>
        </authorList>
    </citation>
    <scope>NUCLEOTIDE SEQUENCE [LARGE SCALE GENOMIC DNA]</scope>
    <source>
        <strain evidence="9 10">DSM 43904</strain>
    </source>
</reference>
<feature type="transmembrane region" description="Helical" evidence="7">
    <location>
        <begin position="860"/>
        <end position="882"/>
    </location>
</feature>
<dbReference type="RefSeq" id="WP_088995286.1">
    <property type="nucleotide sequence ID" value="NZ_LT607750.1"/>
</dbReference>
<comment type="subcellular location">
    <subcellularLocation>
        <location evidence="1">Cell membrane</location>
        <topology evidence="1">Multi-pass membrane protein</topology>
    </subcellularLocation>
</comment>
<evidence type="ECO:0000313" key="9">
    <source>
        <dbReference type="EMBL" id="SCG66777.1"/>
    </source>
</evidence>
<dbReference type="GO" id="GO:0022857">
    <property type="term" value="F:transmembrane transporter activity"/>
    <property type="evidence" value="ECO:0007669"/>
    <property type="project" value="TreeGrafter"/>
</dbReference>
<feature type="transmembrane region" description="Helical" evidence="7">
    <location>
        <begin position="361"/>
        <end position="380"/>
    </location>
</feature>
<feature type="transmembrane region" description="Helical" evidence="7">
    <location>
        <begin position="814"/>
        <end position="840"/>
    </location>
</feature>
<dbReference type="Pfam" id="PF02687">
    <property type="entry name" value="FtsX"/>
    <property type="match status" value="1"/>
</dbReference>
<dbReference type="PANTHER" id="PTHR30572">
    <property type="entry name" value="MEMBRANE COMPONENT OF TRANSPORTER-RELATED"/>
    <property type="match status" value="1"/>
</dbReference>
<feature type="transmembrane region" description="Helical" evidence="7">
    <location>
        <begin position="308"/>
        <end position="330"/>
    </location>
</feature>
<feature type="transmembrane region" description="Helical" evidence="7">
    <location>
        <begin position="427"/>
        <end position="445"/>
    </location>
</feature>
<accession>A0A1C5J899</accession>
<feature type="transmembrane region" description="Helical" evidence="7">
    <location>
        <begin position="386"/>
        <end position="407"/>
    </location>
</feature>
<evidence type="ECO:0000256" key="4">
    <source>
        <dbReference type="ARBA" id="ARBA00022989"/>
    </source>
</evidence>
<evidence type="ECO:0000256" key="3">
    <source>
        <dbReference type="ARBA" id="ARBA00022692"/>
    </source>
</evidence>
<feature type="transmembrane region" description="Helical" evidence="7">
    <location>
        <begin position="507"/>
        <end position="532"/>
    </location>
</feature>
<feature type="transmembrane region" description="Helical" evidence="7">
    <location>
        <begin position="457"/>
        <end position="477"/>
    </location>
</feature>
<evidence type="ECO:0000256" key="6">
    <source>
        <dbReference type="ARBA" id="ARBA00038076"/>
    </source>
</evidence>
<dbReference type="Proteomes" id="UP000198217">
    <property type="component" value="Chromosome I"/>
</dbReference>
<dbReference type="InterPro" id="IPR003838">
    <property type="entry name" value="ABC3_permease_C"/>
</dbReference>
<feature type="transmembrane region" description="Helical" evidence="7">
    <location>
        <begin position="17"/>
        <end position="38"/>
    </location>
</feature>
<feature type="transmembrane region" description="Helical" evidence="7">
    <location>
        <begin position="763"/>
        <end position="793"/>
    </location>
</feature>
<organism evidence="9 10">
    <name type="scientific">Micromonospora echinaurantiaca</name>
    <dbReference type="NCBI Taxonomy" id="47857"/>
    <lineage>
        <taxon>Bacteria</taxon>
        <taxon>Bacillati</taxon>
        <taxon>Actinomycetota</taxon>
        <taxon>Actinomycetes</taxon>
        <taxon>Micromonosporales</taxon>
        <taxon>Micromonosporaceae</taxon>
        <taxon>Micromonospora</taxon>
    </lineage>
</organism>
<keyword evidence="2" id="KW-1003">Cell membrane</keyword>
<dbReference type="GO" id="GO:0005886">
    <property type="term" value="C:plasma membrane"/>
    <property type="evidence" value="ECO:0007669"/>
    <property type="project" value="UniProtKB-SubCell"/>
</dbReference>
<evidence type="ECO:0000256" key="1">
    <source>
        <dbReference type="ARBA" id="ARBA00004651"/>
    </source>
</evidence>
<keyword evidence="3 7" id="KW-0812">Transmembrane</keyword>
<gene>
    <name evidence="9" type="ORF">GA0070609_4183</name>
</gene>
<feature type="domain" description="ABC3 transporter permease C-terminal" evidence="8">
    <location>
        <begin position="775"/>
        <end position="881"/>
    </location>
</feature>
<proteinExistence type="inferred from homology"/>
<comment type="similarity">
    <text evidence="6">Belongs to the ABC-4 integral membrane protein family.</text>
</comment>
<keyword evidence="5 7" id="KW-0472">Membrane</keyword>
<evidence type="ECO:0000256" key="7">
    <source>
        <dbReference type="SAM" id="Phobius"/>
    </source>
</evidence>
<evidence type="ECO:0000259" key="8">
    <source>
        <dbReference type="Pfam" id="PF02687"/>
    </source>
</evidence>
<evidence type="ECO:0000313" key="10">
    <source>
        <dbReference type="Proteomes" id="UP000198217"/>
    </source>
</evidence>
<sequence>MSIGAAIRRVRAHGGQFLLLAMLTLVVSLLISGVPRVVNRLAEQGLREHLAGQPAARRDLTYSTQPLTAAPGATKLVEAYQRELDTLQAGMPPAVRDAVAQRWYAAESEQHRVTGPHLAAKNLLVDLALRTMPGVQEAATLVEGHWPEDRGAPDQPVQVALNTDVARRLNLSVGSRLQMATGTPDDTSARLPVTVVGLFEPIDRSDGIWDNLPSALEVVEPPGDGMPFIGVGLVSPAGLDDQALVGVPLRFSWRYRMGADGIDARKLGQMIDSIEQMKRETPPRRTLVQGLDIPLREFAAALTAARTLLAVIAAGVLATLAGLVALAAALSTRRRREEFTLLRARGGSATAGARRSLAESLLVIPVAAAAGWLLGTLVPGPPGGTWPLAVAAAALLTVVLPLATLVAPVGGPGRRDLIRVRPSSRRLTVEVFVLLLAALATVLLVRRGLTPGEVDPLLVSVPVLLAVAAAVLALRVYPWPLRLVSRLAARTRGSVAFLGTARAGRSVVAAPLVVVVLAIATAAFCAVVATGIEASRDRVADRTVPGDALIRGDRLAPDTGAELERLPGVRVAAAVLDEPAQRPAADALGAEALMGTVTVLLVDGPALDRLTRSAGVDVAVPAALLAPVGQAGALPAVVSPLVAEDLAEAGLADSAFVSVQGQRYEFRVAERAERFPLLRPANDRFVILPLQSLPRRDYDPVPTGFLVAGDGLDAEALRRVGDEGQTRYQTGGAVTGGERPRGVEVLTWADVRRQVGEGGANGVLVFGFVAGAAGGTVLGLLAVAFSVLAGARARGQVLSRLRTLGLSRRQWRGLLVVELAPLVGVSVLTGALVGALLPLLLTPRLNLASFTSGAPVTVAFEPGLVAGVVVLGAVALGFAVAVETLNNRRLRLGEVLRLGEES</sequence>
<dbReference type="EMBL" id="LT607750">
    <property type="protein sequence ID" value="SCG66777.1"/>
    <property type="molecule type" value="Genomic_DNA"/>
</dbReference>
<evidence type="ECO:0000256" key="5">
    <source>
        <dbReference type="ARBA" id="ARBA00023136"/>
    </source>
</evidence>
<dbReference type="PANTHER" id="PTHR30572:SF4">
    <property type="entry name" value="ABC TRANSPORTER PERMEASE YTRF"/>
    <property type="match status" value="1"/>
</dbReference>
<name>A0A1C5J899_9ACTN</name>
<evidence type="ECO:0000256" key="2">
    <source>
        <dbReference type="ARBA" id="ARBA00022475"/>
    </source>
</evidence>